<keyword evidence="5" id="KW-0879">Wnt signaling pathway</keyword>
<reference evidence="15 16" key="2">
    <citation type="submission" date="2018-11" db="EMBL/GenBank/DDBJ databases">
        <authorList>
            <consortium name="Pathogen Informatics"/>
        </authorList>
    </citation>
    <scope>NUCLEOTIDE SEQUENCE [LARGE SCALE GENOMIC DNA]</scope>
</reference>
<comment type="function">
    <text evidence="11">E3 ubiquitin-protein ligase that specifically binds poly-ADP-ribosylated proteins and mediates their ubiquitination and subsequent degradation.</text>
</comment>
<accession>A0A0R3TV52</accession>
<evidence type="ECO:0000256" key="10">
    <source>
        <dbReference type="PROSITE-ProRule" id="PRU00175"/>
    </source>
</evidence>
<dbReference type="InterPro" id="IPR018123">
    <property type="entry name" value="WWE-dom_subgr"/>
</dbReference>
<feature type="domain" description="RING-type" evidence="13">
    <location>
        <begin position="9"/>
        <end position="47"/>
    </location>
</feature>
<dbReference type="Proteomes" id="UP000278807">
    <property type="component" value="Unassembled WGS sequence"/>
</dbReference>
<dbReference type="EC" id="2.3.2.27" evidence="11"/>
<evidence type="ECO:0000256" key="7">
    <source>
        <dbReference type="ARBA" id="ARBA00022771"/>
    </source>
</evidence>
<dbReference type="InterPro" id="IPR001841">
    <property type="entry name" value="Znf_RING"/>
</dbReference>
<evidence type="ECO:0000256" key="2">
    <source>
        <dbReference type="ARBA" id="ARBA00004514"/>
    </source>
</evidence>
<dbReference type="PROSITE" id="PS00518">
    <property type="entry name" value="ZF_RING_1"/>
    <property type="match status" value="1"/>
</dbReference>
<evidence type="ECO:0000313" key="17">
    <source>
        <dbReference type="WBParaSite" id="HNAJ_0001168001-mRNA-1"/>
    </source>
</evidence>
<keyword evidence="16" id="KW-1185">Reference proteome</keyword>
<gene>
    <name evidence="15" type="ORF">HNAJ_LOCUS11670</name>
</gene>
<feature type="domain" description="WWE" evidence="14">
    <location>
        <begin position="65"/>
        <end position="141"/>
    </location>
</feature>
<comment type="domain">
    <text evidence="11">The WWE domain mediates non-covalent poly(ADP-ribose)-binding.</text>
</comment>
<dbReference type="GO" id="GO:0008270">
    <property type="term" value="F:zinc ion binding"/>
    <property type="evidence" value="ECO:0007669"/>
    <property type="project" value="UniProtKB-UniRule"/>
</dbReference>
<evidence type="ECO:0000256" key="3">
    <source>
        <dbReference type="ARBA" id="ARBA00022490"/>
    </source>
</evidence>
<dbReference type="AlphaFoldDB" id="A0A0R3TV52"/>
<dbReference type="WBParaSite" id="HNAJ_0001168001-mRNA-1">
    <property type="protein sequence ID" value="HNAJ_0001168001-mRNA-1"/>
    <property type="gene ID" value="HNAJ_0001168001"/>
</dbReference>
<dbReference type="SUPFAM" id="SSF57850">
    <property type="entry name" value="RING/U-box"/>
    <property type="match status" value="1"/>
</dbReference>
<dbReference type="GO" id="GO:0051865">
    <property type="term" value="P:protein autoubiquitination"/>
    <property type="evidence" value="ECO:0007669"/>
    <property type="project" value="UniProtKB-UniRule"/>
</dbReference>
<feature type="compositionally biased region" description="Low complexity" evidence="12">
    <location>
        <begin position="205"/>
        <end position="227"/>
    </location>
</feature>
<dbReference type="InterPro" id="IPR044110">
    <property type="entry name" value="RING-HC_RNF146"/>
</dbReference>
<dbReference type="InterPro" id="IPR033509">
    <property type="entry name" value="RNF146"/>
</dbReference>
<sequence>MEGSCSNDCPICLQPLLQPVEIPCGHIFCYLCLKGSAFHRRKCPLCRGNITMGFFNNPNIIHTVNDGPKQDRLPSELVWYYEGRNGWWQYDERTADEIESAFSQSLPKCEVFIAGHFYVIDFVNMCQFRKDHSGRSRRIKRDSPNTSKKGVAGIRLSLLQVTSEAHGVEDGDEDSANDNASDISDSLSAPSSVISAIHRLAPTGNSSSPNSSSSLSPNILPVPSQPP</sequence>
<keyword evidence="6 11" id="KW-0479">Metal-binding</keyword>
<dbReference type="InterPro" id="IPR013083">
    <property type="entry name" value="Znf_RING/FYVE/PHD"/>
</dbReference>
<comment type="PTM">
    <text evidence="11">Ubiquitinated; autoubiquitinated.</text>
</comment>
<dbReference type="Gene3D" id="3.30.720.50">
    <property type="match status" value="1"/>
</dbReference>
<dbReference type="UniPathway" id="UPA00143"/>
<dbReference type="Pfam" id="PF13445">
    <property type="entry name" value="zf-RING_UBOX"/>
    <property type="match status" value="1"/>
</dbReference>
<dbReference type="GO" id="GO:0061630">
    <property type="term" value="F:ubiquitin protein ligase activity"/>
    <property type="evidence" value="ECO:0007669"/>
    <property type="project" value="UniProtKB-UniRule"/>
</dbReference>
<keyword evidence="3 11" id="KW-0963">Cytoplasm</keyword>
<dbReference type="Pfam" id="PF02825">
    <property type="entry name" value="WWE"/>
    <property type="match status" value="1"/>
</dbReference>
<dbReference type="GO" id="GO:0006511">
    <property type="term" value="P:ubiquitin-dependent protein catabolic process"/>
    <property type="evidence" value="ECO:0007669"/>
    <property type="project" value="UniProtKB-UniRule"/>
</dbReference>
<dbReference type="SUPFAM" id="SSF117839">
    <property type="entry name" value="WWE domain"/>
    <property type="match status" value="1"/>
</dbReference>
<dbReference type="PROSITE" id="PS50918">
    <property type="entry name" value="WWE"/>
    <property type="match status" value="1"/>
</dbReference>
<comment type="pathway">
    <text evidence="11">Protein modification; protein ubiquitination.</text>
</comment>
<keyword evidence="4 11" id="KW-0808">Transferase</keyword>
<evidence type="ECO:0000313" key="16">
    <source>
        <dbReference type="Proteomes" id="UP000278807"/>
    </source>
</evidence>
<dbReference type="CDD" id="cd16546">
    <property type="entry name" value="RING-HC_RNF146"/>
    <property type="match status" value="1"/>
</dbReference>
<evidence type="ECO:0000256" key="4">
    <source>
        <dbReference type="ARBA" id="ARBA00022679"/>
    </source>
</evidence>
<dbReference type="STRING" id="102285.A0A0R3TV52"/>
<evidence type="ECO:0000256" key="9">
    <source>
        <dbReference type="ARBA" id="ARBA00022833"/>
    </source>
</evidence>
<keyword evidence="9 11" id="KW-0862">Zinc</keyword>
<dbReference type="InterPro" id="IPR037197">
    <property type="entry name" value="WWE_dom_sf"/>
</dbReference>
<evidence type="ECO:0000259" key="13">
    <source>
        <dbReference type="PROSITE" id="PS50089"/>
    </source>
</evidence>
<comment type="catalytic activity">
    <reaction evidence="1 11">
        <text>S-ubiquitinyl-[E2 ubiquitin-conjugating enzyme]-L-cysteine + [acceptor protein]-L-lysine = [E2 ubiquitin-conjugating enzyme]-L-cysteine + N(6)-ubiquitinyl-[acceptor protein]-L-lysine.</text>
        <dbReference type="EC" id="2.3.2.27"/>
    </reaction>
</comment>
<dbReference type="PANTHER" id="PTHR13417">
    <property type="entry name" value="E3 UBIQUITIN-PROTEIN LIGASE RNF146"/>
    <property type="match status" value="1"/>
</dbReference>
<evidence type="ECO:0000256" key="8">
    <source>
        <dbReference type="ARBA" id="ARBA00022786"/>
    </source>
</evidence>
<evidence type="ECO:0000256" key="6">
    <source>
        <dbReference type="ARBA" id="ARBA00022723"/>
    </source>
</evidence>
<evidence type="ECO:0000259" key="14">
    <source>
        <dbReference type="PROSITE" id="PS50918"/>
    </source>
</evidence>
<evidence type="ECO:0000256" key="1">
    <source>
        <dbReference type="ARBA" id="ARBA00000900"/>
    </source>
</evidence>
<dbReference type="InterPro" id="IPR004170">
    <property type="entry name" value="WWE_dom"/>
</dbReference>
<feature type="compositionally biased region" description="Low complexity" evidence="12">
    <location>
        <begin position="177"/>
        <end position="197"/>
    </location>
</feature>
<dbReference type="GO" id="GO:0005634">
    <property type="term" value="C:nucleus"/>
    <property type="evidence" value="ECO:0007669"/>
    <property type="project" value="TreeGrafter"/>
</dbReference>
<dbReference type="SMART" id="SM00184">
    <property type="entry name" value="RING"/>
    <property type="match status" value="1"/>
</dbReference>
<dbReference type="Gene3D" id="3.30.40.10">
    <property type="entry name" value="Zinc/RING finger domain, C3HC4 (zinc finger)"/>
    <property type="match status" value="1"/>
</dbReference>
<evidence type="ECO:0000256" key="12">
    <source>
        <dbReference type="SAM" id="MobiDB-lite"/>
    </source>
</evidence>
<feature type="region of interest" description="Disordered" evidence="12">
    <location>
        <begin position="164"/>
        <end position="227"/>
    </location>
</feature>
<dbReference type="InterPro" id="IPR017907">
    <property type="entry name" value="Znf_RING_CS"/>
</dbReference>
<evidence type="ECO:0000313" key="15">
    <source>
        <dbReference type="EMBL" id="VDO11044.1"/>
    </source>
</evidence>
<dbReference type="GO" id="GO:0005829">
    <property type="term" value="C:cytosol"/>
    <property type="evidence" value="ECO:0007669"/>
    <property type="project" value="UniProtKB-SubCell"/>
</dbReference>
<evidence type="ECO:0000256" key="5">
    <source>
        <dbReference type="ARBA" id="ARBA00022687"/>
    </source>
</evidence>
<proteinExistence type="predicted"/>
<name>A0A0R3TV52_RODNA</name>
<evidence type="ECO:0000256" key="11">
    <source>
        <dbReference type="RuleBase" id="RU367115"/>
    </source>
</evidence>
<dbReference type="OrthoDB" id="10065815at2759"/>
<reference evidence="17" key="1">
    <citation type="submission" date="2017-02" db="UniProtKB">
        <authorList>
            <consortium name="WormBaseParasite"/>
        </authorList>
    </citation>
    <scope>IDENTIFICATION</scope>
</reference>
<dbReference type="PANTHER" id="PTHR13417:SF2">
    <property type="entry name" value="E3 UBIQUITIN-PROTEIN LIGASE RNF146"/>
    <property type="match status" value="1"/>
</dbReference>
<dbReference type="GO" id="GO:0072572">
    <property type="term" value="F:poly-ADP-D-ribose binding"/>
    <property type="evidence" value="ECO:0007669"/>
    <property type="project" value="UniProtKB-UniRule"/>
</dbReference>
<dbReference type="EMBL" id="UZAE01013715">
    <property type="protein sequence ID" value="VDO11044.1"/>
    <property type="molecule type" value="Genomic_DNA"/>
</dbReference>
<keyword evidence="8 11" id="KW-0833">Ubl conjugation pathway</keyword>
<protein>
    <recommendedName>
        <fullName evidence="11">E3 ubiquitin-protein ligase</fullName>
        <ecNumber evidence="11">2.3.2.27</ecNumber>
    </recommendedName>
</protein>
<dbReference type="GO" id="GO:0016055">
    <property type="term" value="P:Wnt signaling pathway"/>
    <property type="evidence" value="ECO:0007669"/>
    <property type="project" value="UniProtKB-KW"/>
</dbReference>
<dbReference type="InterPro" id="IPR027370">
    <property type="entry name" value="Znf-RING_euk"/>
</dbReference>
<organism evidence="17">
    <name type="scientific">Rodentolepis nana</name>
    <name type="common">Dwarf tapeworm</name>
    <name type="synonym">Hymenolepis nana</name>
    <dbReference type="NCBI Taxonomy" id="102285"/>
    <lineage>
        <taxon>Eukaryota</taxon>
        <taxon>Metazoa</taxon>
        <taxon>Spiralia</taxon>
        <taxon>Lophotrochozoa</taxon>
        <taxon>Platyhelminthes</taxon>
        <taxon>Cestoda</taxon>
        <taxon>Eucestoda</taxon>
        <taxon>Cyclophyllidea</taxon>
        <taxon>Hymenolepididae</taxon>
        <taxon>Rodentolepis</taxon>
    </lineage>
</organism>
<keyword evidence="7 10" id="KW-0863">Zinc-finger</keyword>
<dbReference type="PROSITE" id="PS50089">
    <property type="entry name" value="ZF_RING_2"/>
    <property type="match status" value="1"/>
</dbReference>
<comment type="subcellular location">
    <subcellularLocation>
        <location evidence="2 11">Cytoplasm</location>
        <location evidence="2 11">Cytosol</location>
    </subcellularLocation>
</comment>
<dbReference type="SMART" id="SM00678">
    <property type="entry name" value="WWE"/>
    <property type="match status" value="1"/>
</dbReference>